<reference evidence="3 4" key="1">
    <citation type="submission" date="2023-08" db="EMBL/GenBank/DDBJ databases">
        <title>Nocardioides seae sp. nov., a bacterium isolated from a soil.</title>
        <authorList>
            <person name="Wang X."/>
        </authorList>
    </citation>
    <scope>NUCLEOTIDE SEQUENCE [LARGE SCALE GENOMIC DNA]</scope>
    <source>
        <strain evidence="3 4">YZH12</strain>
    </source>
</reference>
<feature type="domain" description="Polysaccharide pyruvyl transferase" evidence="2">
    <location>
        <begin position="104"/>
        <end position="212"/>
    </location>
</feature>
<comment type="caution">
    <text evidence="3">The sequence shown here is derived from an EMBL/GenBank/DDBJ whole genome shotgun (WGS) entry which is preliminary data.</text>
</comment>
<sequence>MDTEVDYLPSRDKTVDVLGVPVFRWLPQRHAEAPDEQPENFGDSLALVVVEAALRHLGVERPVDRSRRLLSIGSVLQYARAGDVVWGTGINGKVTQDPVGTDVLDVRAVRGPLTRARLAELGVWAPEVYGDPALLLPHLFPETRAWAGEKKRRRVIVPNLHDWPTYAEHPDAVSPYLPPMDVVREIASAELVVASSLHGLIVADALGVPARPLQPQAEDRFKYDDYARGTGRDPFELAADLDAADALGPVPAPDWDPAPLLDAFPAFLWREPSSTLVVVADADAPRVGATLDSALAPALGRAPDPVLDGRTDDEREVVVVLQGEAPEVEALVRARAADDDRIRVVGSGARPRGEAMNVGVAHARGAYLGFVDGDDTVDVDGRRALEQSLRATGSQIAVGRTRVTSAAGAVTEHRPTFFDTEPRRTTLAEVPDLVDVRRAGAYLFDTDAYRDHDLYFRDDDTATALQPLAVALRKATAIDVVDRVVLHHQERPPLADPAEALARLTAYVGVEADSHRALWSERDDDVHRAYSHVVVRRTLPTQLRRAVALLGDTGSTGGTDGPRLADGLDPAALADLTDRAADMVGRLSVLALLACRPEQRRVPALLASGHVAAALAAAADPDGAGRRAPDLSSGELVAAALALDERFGRGHPLVATLATDAVDRLRLELRTTTAGTAWPLVRPVLDLDQVVPPSEEDGTRLVAPHLDPLFTAAAGGDVAGAVLLTLGGEDVRIDRVVKAGPVWFLRGSVHPCVEGLQLEARVGTGHRASAPVRLGAPVAGPGTRRTWTATVPAVLPGSGVLRLAAAGTSHTAPVTVRDGAAGNVVESTPSGGTYVRVGAGPLGRVTRRVARKGLRTVAARLR</sequence>
<dbReference type="RefSeq" id="WP_315732960.1">
    <property type="nucleotide sequence ID" value="NZ_JAVYII010000004.1"/>
</dbReference>
<feature type="domain" description="Glycosyltransferase 2-like" evidence="1">
    <location>
        <begin position="298"/>
        <end position="426"/>
    </location>
</feature>
<dbReference type="Pfam" id="PF04230">
    <property type="entry name" value="PS_pyruv_trans"/>
    <property type="match status" value="1"/>
</dbReference>
<dbReference type="InterPro" id="IPR007345">
    <property type="entry name" value="Polysacch_pyruvyl_Trfase"/>
</dbReference>
<dbReference type="Gene3D" id="3.90.550.10">
    <property type="entry name" value="Spore Coat Polysaccharide Biosynthesis Protein SpsA, Chain A"/>
    <property type="match status" value="1"/>
</dbReference>
<proteinExistence type="predicted"/>
<dbReference type="InterPro" id="IPR029044">
    <property type="entry name" value="Nucleotide-diphossugar_trans"/>
</dbReference>
<dbReference type="SUPFAM" id="SSF53448">
    <property type="entry name" value="Nucleotide-diphospho-sugar transferases"/>
    <property type="match status" value="1"/>
</dbReference>
<evidence type="ECO:0000259" key="2">
    <source>
        <dbReference type="Pfam" id="PF04230"/>
    </source>
</evidence>
<dbReference type="InterPro" id="IPR001173">
    <property type="entry name" value="Glyco_trans_2-like"/>
</dbReference>
<dbReference type="Proteomes" id="UP001268542">
    <property type="component" value="Unassembled WGS sequence"/>
</dbReference>
<evidence type="ECO:0000313" key="3">
    <source>
        <dbReference type="EMBL" id="MDT9593464.1"/>
    </source>
</evidence>
<dbReference type="GO" id="GO:0016740">
    <property type="term" value="F:transferase activity"/>
    <property type="evidence" value="ECO:0007669"/>
    <property type="project" value="UniProtKB-KW"/>
</dbReference>
<organism evidence="3 4">
    <name type="scientific">Nocardioides imazamoxiresistens</name>
    <dbReference type="NCBI Taxonomy" id="3231893"/>
    <lineage>
        <taxon>Bacteria</taxon>
        <taxon>Bacillati</taxon>
        <taxon>Actinomycetota</taxon>
        <taxon>Actinomycetes</taxon>
        <taxon>Propionibacteriales</taxon>
        <taxon>Nocardioidaceae</taxon>
        <taxon>Nocardioides</taxon>
    </lineage>
</organism>
<evidence type="ECO:0000313" key="4">
    <source>
        <dbReference type="Proteomes" id="UP001268542"/>
    </source>
</evidence>
<accession>A0ABU3PW80</accession>
<name>A0ABU3PW80_9ACTN</name>
<dbReference type="Pfam" id="PF00535">
    <property type="entry name" value="Glycos_transf_2"/>
    <property type="match status" value="1"/>
</dbReference>
<keyword evidence="4" id="KW-1185">Reference proteome</keyword>
<dbReference type="EMBL" id="JAVYII010000004">
    <property type="protein sequence ID" value="MDT9593464.1"/>
    <property type="molecule type" value="Genomic_DNA"/>
</dbReference>
<protein>
    <submittedName>
        <fullName evidence="3">Polysaccharide pyruvyl transferase family protein</fullName>
    </submittedName>
</protein>
<gene>
    <name evidence="3" type="ORF">RDV89_10335</name>
</gene>
<keyword evidence="3" id="KW-0808">Transferase</keyword>
<evidence type="ECO:0000259" key="1">
    <source>
        <dbReference type="Pfam" id="PF00535"/>
    </source>
</evidence>